<dbReference type="Gene3D" id="3.40.50.1000">
    <property type="entry name" value="HAD superfamily/HAD-like"/>
    <property type="match status" value="1"/>
</dbReference>
<dbReference type="SFLD" id="SFLDS00003">
    <property type="entry name" value="Haloacid_Dehalogenase"/>
    <property type="match status" value="1"/>
</dbReference>
<dbReference type="EMBL" id="KY313600">
    <property type="protein sequence ID" value="AUV64132.1"/>
    <property type="molecule type" value="Genomic_DNA"/>
</dbReference>
<dbReference type="PANTHER" id="PTHR43434">
    <property type="entry name" value="PHOSPHOGLYCOLATE PHOSPHATASE"/>
    <property type="match status" value="1"/>
</dbReference>
<dbReference type="InterPro" id="IPR023198">
    <property type="entry name" value="PGP-like_dom2"/>
</dbReference>
<dbReference type="InterPro" id="IPR050155">
    <property type="entry name" value="HAD-like_hydrolase_sf"/>
</dbReference>
<reference evidence="1" key="2">
    <citation type="submission" date="2016-12" db="EMBL/GenBank/DDBJ databases">
        <title>Gene cluster of aristeromycin and coformycin.</title>
        <authorList>
            <person name="Chen W."/>
            <person name="Xu G."/>
        </authorList>
    </citation>
    <scope>NUCLEOTIDE SEQUENCE</scope>
    <source>
        <strain evidence="1">JCM 5028</strain>
    </source>
</reference>
<dbReference type="InterPro" id="IPR006439">
    <property type="entry name" value="HAD-SF_hydro_IA"/>
</dbReference>
<protein>
    <submittedName>
        <fullName evidence="2">Phosphatase</fullName>
    </submittedName>
</protein>
<evidence type="ECO:0000313" key="2">
    <source>
        <dbReference type="EMBL" id="BAV57069.1"/>
    </source>
</evidence>
<dbReference type="NCBIfam" id="TIGR01549">
    <property type="entry name" value="HAD-SF-IA-v1"/>
    <property type="match status" value="1"/>
</dbReference>
<dbReference type="SUPFAM" id="SSF56784">
    <property type="entry name" value="HAD-like"/>
    <property type="match status" value="1"/>
</dbReference>
<dbReference type="InterPro" id="IPR036412">
    <property type="entry name" value="HAD-like_sf"/>
</dbReference>
<gene>
    <name evidence="2" type="primary">ari14</name>
    <name evidence="1" type="synonym">armN</name>
</gene>
<organism evidence="2">
    <name type="scientific">Streptomyces citricolor</name>
    <dbReference type="NCBI Taxonomy" id="212427"/>
    <lineage>
        <taxon>Bacteria</taxon>
        <taxon>Bacillati</taxon>
        <taxon>Actinomycetota</taxon>
        <taxon>Actinomycetes</taxon>
        <taxon>Kitasatosporales</taxon>
        <taxon>Streptomycetaceae</taxon>
        <taxon>Streptomyces</taxon>
    </lineage>
</organism>
<sequence>MTGPVIVDHIVWDWNGTLFGDNRALIDSTIDAFDAVGLPPVTRAEYQRHFTQPIPVFYDRLAGRTLTATEQSMLDRHFQESYARRRGSIELTHDAADALESWKQSGGGQSLLSMHPHERLVPLVRKMGIFDYFAEVDGLVGTQAGRKAPHLDRHLAKLGVSPDRVLMIGDSADDAVAAEACGVACMLYHPGEDALHELDHLRDMSVPVADSLLGAVADLLAVRSADSDCFVR</sequence>
<dbReference type="InterPro" id="IPR023214">
    <property type="entry name" value="HAD_sf"/>
</dbReference>
<reference evidence="2" key="1">
    <citation type="journal article" date="2016" name="ChemBioChem">
        <title>Five-Membered Cyclitol Phosphate Formation by a myo-Inositol Phosphate Synthase Orthologue in the Biosynthesis of the Carbocyclic Nucleoside Antibiotic Aristeromycin.</title>
        <authorList>
            <person name="Kudo F."/>
            <person name="Tsunoda T."/>
            <person name="Takashima M."/>
            <person name="Eguchi T."/>
        </authorList>
    </citation>
    <scope>NUCLEOTIDE SEQUENCE</scope>
    <source>
        <strain evidence="2">NBRC 13005</strain>
    </source>
</reference>
<dbReference type="GO" id="GO:0005829">
    <property type="term" value="C:cytosol"/>
    <property type="evidence" value="ECO:0007669"/>
    <property type="project" value="TreeGrafter"/>
</dbReference>
<dbReference type="EMBL" id="LC054541">
    <property type="protein sequence ID" value="BAV57069.1"/>
    <property type="molecule type" value="Genomic_DNA"/>
</dbReference>
<dbReference type="GO" id="GO:0008967">
    <property type="term" value="F:phosphoglycolate phosphatase activity"/>
    <property type="evidence" value="ECO:0007669"/>
    <property type="project" value="TreeGrafter"/>
</dbReference>
<dbReference type="AlphaFoldDB" id="A0A1B4ZC99"/>
<dbReference type="GO" id="GO:0006281">
    <property type="term" value="P:DNA repair"/>
    <property type="evidence" value="ECO:0007669"/>
    <property type="project" value="TreeGrafter"/>
</dbReference>
<dbReference type="SFLD" id="SFLDG01129">
    <property type="entry name" value="C1.5:_HAD__Beta-PGM__Phosphata"/>
    <property type="match status" value="1"/>
</dbReference>
<dbReference type="PANTHER" id="PTHR43434:SF1">
    <property type="entry name" value="PHOSPHOGLYCOLATE PHOSPHATASE"/>
    <property type="match status" value="1"/>
</dbReference>
<accession>A0A1B4ZC99</accession>
<dbReference type="Pfam" id="PF00702">
    <property type="entry name" value="Hydrolase"/>
    <property type="match status" value="1"/>
</dbReference>
<dbReference type="Gene3D" id="1.10.150.240">
    <property type="entry name" value="Putative phosphatase, domain 2"/>
    <property type="match status" value="1"/>
</dbReference>
<evidence type="ECO:0000313" key="1">
    <source>
        <dbReference type="EMBL" id="AUV64132.1"/>
    </source>
</evidence>
<name>A0A1B4ZC99_9ACTN</name>
<proteinExistence type="predicted"/>